<dbReference type="Pfam" id="PF07704">
    <property type="entry name" value="PSK_trans_fac"/>
    <property type="match status" value="1"/>
</dbReference>
<dbReference type="EMBL" id="JAVDPW010000005">
    <property type="protein sequence ID" value="MDR6290474.1"/>
    <property type="molecule type" value="Genomic_DNA"/>
</dbReference>
<accession>A0ABU1JR26</accession>
<proteinExistence type="predicted"/>
<evidence type="ECO:0000313" key="2">
    <source>
        <dbReference type="EMBL" id="MDR6290474.1"/>
    </source>
</evidence>
<keyword evidence="3" id="KW-1185">Reference proteome</keyword>
<reference evidence="2 3" key="1">
    <citation type="submission" date="2023-07" db="EMBL/GenBank/DDBJ databases">
        <title>Sorghum-associated microbial communities from plants grown in Nebraska, USA.</title>
        <authorList>
            <person name="Schachtman D."/>
        </authorList>
    </citation>
    <scope>NUCLEOTIDE SEQUENCE [LARGE SCALE GENOMIC DNA]</scope>
    <source>
        <strain evidence="2 3">584</strain>
    </source>
</reference>
<comment type="caution">
    <text evidence="2">The sequence shown here is derived from an EMBL/GenBank/DDBJ whole genome shotgun (WGS) entry which is preliminary data.</text>
</comment>
<feature type="region of interest" description="Disordered" evidence="1">
    <location>
        <begin position="1"/>
        <end position="23"/>
    </location>
</feature>
<gene>
    <name evidence="2" type="ORF">E9232_003000</name>
</gene>
<name>A0ABU1JR26_9PROT</name>
<evidence type="ECO:0000256" key="1">
    <source>
        <dbReference type="SAM" id="MobiDB-lite"/>
    </source>
</evidence>
<dbReference type="RefSeq" id="WP_309794942.1">
    <property type="nucleotide sequence ID" value="NZ_JAVDPW010000005.1"/>
</dbReference>
<dbReference type="Proteomes" id="UP001262410">
    <property type="component" value="Unassembled WGS sequence"/>
</dbReference>
<dbReference type="InterPro" id="IPR011660">
    <property type="entry name" value="VapB-like"/>
</dbReference>
<protein>
    <submittedName>
        <fullName evidence="2">Antitoxin VapB</fullName>
    </submittedName>
</protein>
<organism evidence="2 3">
    <name type="scientific">Inquilinus ginsengisoli</name>
    <dbReference type="NCBI Taxonomy" id="363840"/>
    <lineage>
        <taxon>Bacteria</taxon>
        <taxon>Pseudomonadati</taxon>
        <taxon>Pseudomonadota</taxon>
        <taxon>Alphaproteobacteria</taxon>
        <taxon>Rhodospirillales</taxon>
        <taxon>Rhodospirillaceae</taxon>
        <taxon>Inquilinus</taxon>
    </lineage>
</organism>
<feature type="compositionally biased region" description="Basic and acidic residues" evidence="1">
    <location>
        <begin position="1"/>
        <end position="18"/>
    </location>
</feature>
<evidence type="ECO:0000313" key="3">
    <source>
        <dbReference type="Proteomes" id="UP001262410"/>
    </source>
</evidence>
<sequence>MPLNIKDPETESLARELARQTGESITEATRQALEDRLRRVAGARQVPLLLEDLAAIRKRVAAMRVLDSRSPDEILDYDETGLPR</sequence>